<dbReference type="PANTHER" id="PTHR45418:SF1">
    <property type="entry name" value="CANCER_TESTIS ANTIGEN 55"/>
    <property type="match status" value="1"/>
</dbReference>
<dbReference type="Proteomes" id="UP000007151">
    <property type="component" value="Unassembled WGS sequence"/>
</dbReference>
<feature type="domain" description="DNA2/NAM7 helicase helicase" evidence="11">
    <location>
        <begin position="724"/>
        <end position="836"/>
    </location>
</feature>
<evidence type="ECO:0000259" key="11">
    <source>
        <dbReference type="Pfam" id="PF13086"/>
    </source>
</evidence>
<dbReference type="InterPro" id="IPR041679">
    <property type="entry name" value="DNA2/NAM7-like_C"/>
</dbReference>
<evidence type="ECO:0000256" key="9">
    <source>
        <dbReference type="ARBA" id="ARBA00047984"/>
    </source>
</evidence>
<evidence type="ECO:0000313" key="15">
    <source>
        <dbReference type="Proteomes" id="UP000007151"/>
    </source>
</evidence>
<keyword evidence="6" id="KW-0378">Hydrolase</keyword>
<comment type="caution">
    <text evidence="14">The sequence shown here is derived from an EMBL/GenBank/DDBJ whole genome shotgun (WGS) entry which is preliminary data.</text>
</comment>
<proteinExistence type="inferred from homology"/>
<comment type="similarity">
    <text evidence="2">Belongs to the DNA2/NAM7 helicase family. SDE3 subfamily.</text>
</comment>
<evidence type="ECO:0000256" key="2">
    <source>
        <dbReference type="ARBA" id="ARBA00005601"/>
    </source>
</evidence>
<evidence type="ECO:0000256" key="4">
    <source>
        <dbReference type="ARBA" id="ARBA00022490"/>
    </source>
</evidence>
<feature type="compositionally biased region" description="Low complexity" evidence="10">
    <location>
        <begin position="1"/>
        <end position="26"/>
    </location>
</feature>
<evidence type="ECO:0000256" key="5">
    <source>
        <dbReference type="ARBA" id="ARBA00022741"/>
    </source>
</evidence>
<accession>A0A212FM00</accession>
<dbReference type="KEGG" id="dpl:KGM_215782"/>
<dbReference type="Pfam" id="PF13086">
    <property type="entry name" value="AAA_11"/>
    <property type="match status" value="2"/>
</dbReference>
<evidence type="ECO:0000256" key="7">
    <source>
        <dbReference type="ARBA" id="ARBA00022806"/>
    </source>
</evidence>
<dbReference type="FunCoup" id="A0A212FM00">
    <property type="interactions" value="206"/>
</dbReference>
<dbReference type="CDD" id="cd18808">
    <property type="entry name" value="SF1_C_Upf1"/>
    <property type="match status" value="1"/>
</dbReference>
<keyword evidence="5" id="KW-0547">Nucleotide-binding</keyword>
<evidence type="ECO:0000313" key="14">
    <source>
        <dbReference type="EMBL" id="OWR54761.1"/>
    </source>
</evidence>
<dbReference type="InterPro" id="IPR041677">
    <property type="entry name" value="DNA2/NAM7_AAA_11"/>
</dbReference>
<dbReference type="Gene3D" id="3.40.50.300">
    <property type="entry name" value="P-loop containing nucleotide triphosphate hydrolases"/>
    <property type="match status" value="2"/>
</dbReference>
<keyword evidence="8" id="KW-0067">ATP-binding</keyword>
<dbReference type="GO" id="GO:0005524">
    <property type="term" value="F:ATP binding"/>
    <property type="evidence" value="ECO:0007669"/>
    <property type="project" value="UniProtKB-KW"/>
</dbReference>
<dbReference type="eggNOG" id="KOG1804">
    <property type="taxonomic scope" value="Eukaryota"/>
</dbReference>
<dbReference type="InParanoid" id="A0A212FM00"/>
<dbReference type="AlphaFoldDB" id="A0A212FM00"/>
<dbReference type="GO" id="GO:0003724">
    <property type="term" value="F:RNA helicase activity"/>
    <property type="evidence" value="ECO:0007669"/>
    <property type="project" value="UniProtKB-EC"/>
</dbReference>
<dbReference type="GO" id="GO:0016787">
    <property type="term" value="F:hydrolase activity"/>
    <property type="evidence" value="ECO:0007669"/>
    <property type="project" value="UniProtKB-KW"/>
</dbReference>
<evidence type="ECO:0000259" key="13">
    <source>
        <dbReference type="Pfam" id="PF21634"/>
    </source>
</evidence>
<dbReference type="EMBL" id="AGBW02007682">
    <property type="protein sequence ID" value="OWR54761.1"/>
    <property type="molecule type" value="Genomic_DNA"/>
</dbReference>
<dbReference type="Pfam" id="PF21634">
    <property type="entry name" value="MOV-10_beta-barrel"/>
    <property type="match status" value="1"/>
</dbReference>
<dbReference type="InterPro" id="IPR047187">
    <property type="entry name" value="SF1_C_Upf1"/>
</dbReference>
<keyword evidence="15" id="KW-1185">Reference proteome</keyword>
<feature type="domain" description="DNA2/NAM7 helicase-like C-terminal" evidence="12">
    <location>
        <begin position="961"/>
        <end position="1152"/>
    </location>
</feature>
<organism evidence="14 15">
    <name type="scientific">Danaus plexippus plexippus</name>
    <dbReference type="NCBI Taxonomy" id="278856"/>
    <lineage>
        <taxon>Eukaryota</taxon>
        <taxon>Metazoa</taxon>
        <taxon>Ecdysozoa</taxon>
        <taxon>Arthropoda</taxon>
        <taxon>Hexapoda</taxon>
        <taxon>Insecta</taxon>
        <taxon>Pterygota</taxon>
        <taxon>Neoptera</taxon>
        <taxon>Endopterygota</taxon>
        <taxon>Lepidoptera</taxon>
        <taxon>Glossata</taxon>
        <taxon>Ditrysia</taxon>
        <taxon>Papilionoidea</taxon>
        <taxon>Nymphalidae</taxon>
        <taxon>Danainae</taxon>
        <taxon>Danaini</taxon>
        <taxon>Danaina</taxon>
        <taxon>Danaus</taxon>
        <taxon>Danaus</taxon>
    </lineage>
</organism>
<dbReference type="InterPro" id="IPR027417">
    <property type="entry name" value="P-loop_NTPase"/>
</dbReference>
<dbReference type="SUPFAM" id="SSF52540">
    <property type="entry name" value="P-loop containing nucleoside triphosphate hydrolases"/>
    <property type="match status" value="1"/>
</dbReference>
<feature type="compositionally biased region" description="Polar residues" evidence="10">
    <location>
        <begin position="27"/>
        <end position="38"/>
    </location>
</feature>
<dbReference type="InterPro" id="IPR049080">
    <property type="entry name" value="MOV-10-like_beta-barrel"/>
</dbReference>
<feature type="domain" description="Helicase MOV-10-like beta-barrel" evidence="13">
    <location>
        <begin position="591"/>
        <end position="671"/>
    </location>
</feature>
<protein>
    <recommendedName>
        <fullName evidence="3">RNA helicase</fullName>
        <ecNumber evidence="3">3.6.4.13</ecNumber>
    </recommendedName>
</protein>
<keyword evidence="7" id="KW-0347">Helicase</keyword>
<evidence type="ECO:0000256" key="1">
    <source>
        <dbReference type="ARBA" id="ARBA00004496"/>
    </source>
</evidence>
<gene>
    <name evidence="14" type="ORF">KGM_215782</name>
</gene>
<comment type="subcellular location">
    <subcellularLocation>
        <location evidence="1">Cytoplasm</location>
    </subcellularLocation>
</comment>
<evidence type="ECO:0000256" key="6">
    <source>
        <dbReference type="ARBA" id="ARBA00022801"/>
    </source>
</evidence>
<evidence type="ECO:0000256" key="10">
    <source>
        <dbReference type="SAM" id="MobiDB-lite"/>
    </source>
</evidence>
<dbReference type="STRING" id="278856.A0A212FM00"/>
<feature type="region of interest" description="Disordered" evidence="10">
    <location>
        <begin position="1"/>
        <end position="54"/>
    </location>
</feature>
<sequence>MSSSSNISQSTYSTSEPETPNSTSKSQSQNFDQSLNNEDSIDQPLKNPQKELHQKRIQSLRKELEYLKATEWKFECDKGFQDEESDEDKEMFLAEELLQLEFEAENEASMINHSYPVEPPKLAAGAVCFQKTGIITDCGDDYVLIDGMLYFATQNSLSYNVNDKVLYLGYKDSNDSINVVRILENQGLFWGDEDEEDVENFNTIEHILIGQVDYREERMVYIVDSDLKFNLDNVAGTFVPIKGDWLEMKCTVQQNEKRPVDINTKQVLQVKSFNAIRTKTKTAIVTQWSGSEGVCDRQIYINNSALVNGSQINIGTKVMVEAIESNQGLCTWRALKLMTLEIGSEKNVAEESNEGQISLALEKEKKIHMTYPLKFENVKFDQTESIILNITNKSNNMYILNKWIVLSKKRDSQVCITPFINQPIKLSPEENISFTITCSPKFMGYAQECLVILFRGFQLKRHINIHVCSDHRQVNFDLNGDCHIMESDKADMMRKIRRNTNSYVPGVKPIKSPAFVSVKIGNFPIPDKIWAVVLGDSKQTICSNDFNRVLSFIERQLPYLSQDLNITNYIDKWHALLYMEEIQANLNMRVYDRSKVFLVHCDEYLGIEIPGLSEKRPSLIKGDRVIVKDIWNESNPEYEGYIHAINGDMVLMKFNSRFHEYYSGSDVSIEFHFSRAVYRRSHHCINQALSNLGPDILFPSRVITKESQVSNDVLEDMKWFNPTLNKDQRNAVINILKGECRPMPYIIFGPPGTGKTVTVIETILQILTLIPDSRILVATPSNSASNLITERLIKYKDSFSGSVVRLIANYLVDSDTIPEDVKPFCATLDIAKENTTKSKHYVKDNIQLNCQKSLIVRHRVTIGTCYCLGSLKHLDIPRGHYTHIIVDEAGQATEPEIMLPLTFTNKEHGQIILAGDPMQLGPVVMSKYCKEFGLDVSFLCRLLECFPYLKDYESYACGFDKRLVTKLNDNYRSLKEVLTLPSEMFYDGTLVPNVDKSMPWTEKFIDATCQIFGSDDRNGGIFVYGIKGTNMRAQDSPSWYNPQEAAMVALTTCKLFKKNITEEEIGIITPYIAQTKYLRLLFDSMGLNQPKIGTVEDFQGQERPVILISTVRSSESHLEEDAKHYLGFVKSPKRLNVALTRAQVSVILFCNPHLLSKDHLWRKVISYAVSSDKYMGCDLPTSLLNNLSL</sequence>
<reference evidence="14 15" key="1">
    <citation type="journal article" date="2011" name="Cell">
        <title>The monarch butterfly genome yields insights into long-distance migration.</title>
        <authorList>
            <person name="Zhan S."/>
            <person name="Merlin C."/>
            <person name="Boore J.L."/>
            <person name="Reppert S.M."/>
        </authorList>
    </citation>
    <scope>NUCLEOTIDE SEQUENCE [LARGE SCALE GENOMIC DNA]</scope>
    <source>
        <strain evidence="14">F-2</strain>
    </source>
</reference>
<evidence type="ECO:0000259" key="12">
    <source>
        <dbReference type="Pfam" id="PF13087"/>
    </source>
</evidence>
<keyword evidence="4" id="KW-0963">Cytoplasm</keyword>
<evidence type="ECO:0000256" key="3">
    <source>
        <dbReference type="ARBA" id="ARBA00012552"/>
    </source>
</evidence>
<comment type="catalytic activity">
    <reaction evidence="9">
        <text>ATP + H2O = ADP + phosphate + H(+)</text>
        <dbReference type="Rhea" id="RHEA:13065"/>
        <dbReference type="ChEBI" id="CHEBI:15377"/>
        <dbReference type="ChEBI" id="CHEBI:15378"/>
        <dbReference type="ChEBI" id="CHEBI:30616"/>
        <dbReference type="ChEBI" id="CHEBI:43474"/>
        <dbReference type="ChEBI" id="CHEBI:456216"/>
        <dbReference type="EC" id="3.6.4.13"/>
    </reaction>
</comment>
<dbReference type="GO" id="GO:0005737">
    <property type="term" value="C:cytoplasm"/>
    <property type="evidence" value="ECO:0007669"/>
    <property type="project" value="UniProtKB-SubCell"/>
</dbReference>
<name>A0A212FM00_DANPL</name>
<dbReference type="EC" id="3.6.4.13" evidence="3"/>
<feature type="domain" description="DNA2/NAM7 helicase helicase" evidence="11">
    <location>
        <begin position="843"/>
        <end position="927"/>
    </location>
</feature>
<evidence type="ECO:0000256" key="8">
    <source>
        <dbReference type="ARBA" id="ARBA00022840"/>
    </source>
</evidence>
<dbReference type="Pfam" id="PF13087">
    <property type="entry name" value="AAA_12"/>
    <property type="match status" value="1"/>
</dbReference>
<dbReference type="PANTHER" id="PTHR45418">
    <property type="entry name" value="CANCER/TESTIS ANTIGEN 55"/>
    <property type="match status" value="1"/>
</dbReference>